<dbReference type="AlphaFoldDB" id="A0A368KJP5"/>
<dbReference type="EMBL" id="QPEX01000046">
    <property type="protein sequence ID" value="RCS40793.1"/>
    <property type="molecule type" value="Genomic_DNA"/>
</dbReference>
<name>A0A368KJP5_9BACT</name>
<accession>A0A368KJP5</accession>
<protein>
    <submittedName>
        <fullName evidence="2">Uncharacterized protein</fullName>
    </submittedName>
</protein>
<feature type="region of interest" description="Disordered" evidence="1">
    <location>
        <begin position="68"/>
        <end position="103"/>
    </location>
</feature>
<comment type="caution">
    <text evidence="2">The sequence shown here is derived from an EMBL/GenBank/DDBJ whole genome shotgun (WGS) entry which is preliminary data.</text>
</comment>
<dbReference type="Proteomes" id="UP000253562">
    <property type="component" value="Unassembled WGS sequence"/>
</dbReference>
<gene>
    <name evidence="2" type="ORF">DTL42_25895</name>
</gene>
<evidence type="ECO:0000256" key="1">
    <source>
        <dbReference type="SAM" id="MobiDB-lite"/>
    </source>
</evidence>
<sequence length="103" mass="11954">MKNESFLPKPGEQDRVGTQIPALSEQAEFYRSLQAIEEFAASLRRHSGRYIAPWECVLRTIAKLTVGDRPNRKEPRQVKRRPKPYKLLQSARKSIRTREATMS</sequence>
<evidence type="ECO:0000313" key="3">
    <source>
        <dbReference type="Proteomes" id="UP000253562"/>
    </source>
</evidence>
<reference evidence="2 3" key="1">
    <citation type="submission" date="2018-07" db="EMBL/GenBank/DDBJ databases">
        <title>Comparative genomes isolates from brazilian mangrove.</title>
        <authorList>
            <person name="De Araujo J.E."/>
            <person name="Taketani R.G."/>
            <person name="Silva M.C.P."/>
            <person name="Lourenco M.V."/>
            <person name="Oliveira V.M."/>
            <person name="Andreote F.D."/>
        </authorList>
    </citation>
    <scope>NUCLEOTIDE SEQUENCE [LARGE SCALE GENOMIC DNA]</scope>
    <source>
        <strain evidence="2 3">HEX PRIS-MGV</strain>
    </source>
</reference>
<organism evidence="2 3">
    <name type="scientific">Bremerella cremea</name>
    <dbReference type="NCBI Taxonomy" id="1031537"/>
    <lineage>
        <taxon>Bacteria</taxon>
        <taxon>Pseudomonadati</taxon>
        <taxon>Planctomycetota</taxon>
        <taxon>Planctomycetia</taxon>
        <taxon>Pirellulales</taxon>
        <taxon>Pirellulaceae</taxon>
        <taxon>Bremerella</taxon>
    </lineage>
</organism>
<proteinExistence type="predicted"/>
<evidence type="ECO:0000313" key="2">
    <source>
        <dbReference type="EMBL" id="RCS40793.1"/>
    </source>
</evidence>